<dbReference type="EMBL" id="AP017312">
    <property type="protein sequence ID" value="BAU26683.1"/>
    <property type="molecule type" value="Genomic_DNA"/>
</dbReference>
<dbReference type="AlphaFoldDB" id="A0A0U4WCZ9"/>
<name>A0A0U4WCZ9_9BACL</name>
<evidence type="ECO:0000313" key="2">
    <source>
        <dbReference type="Proteomes" id="UP000217696"/>
    </source>
</evidence>
<dbReference type="Proteomes" id="UP000217696">
    <property type="component" value="Chromosome"/>
</dbReference>
<dbReference type="RefSeq" id="WP_096463707.1">
    <property type="nucleotide sequence ID" value="NZ_AP017312.1"/>
</dbReference>
<proteinExistence type="predicted"/>
<protein>
    <submittedName>
        <fullName evidence="1">Uncharacterized protein</fullName>
    </submittedName>
</protein>
<evidence type="ECO:0000313" key="1">
    <source>
        <dbReference type="EMBL" id="BAU26683.1"/>
    </source>
</evidence>
<gene>
    <name evidence="1" type="ORF">CB4_00826</name>
</gene>
<reference evidence="1 2" key="1">
    <citation type="submission" date="2015-12" db="EMBL/GenBank/DDBJ databases">
        <title>Genome sequence of Aneurinibacillus soli.</title>
        <authorList>
            <person name="Lee J.S."/>
            <person name="Lee K.C."/>
            <person name="Kim K.K."/>
            <person name="Lee B.W."/>
        </authorList>
    </citation>
    <scope>NUCLEOTIDE SEQUENCE [LARGE SCALE GENOMIC DNA]</scope>
    <source>
        <strain evidence="1 2">CB4</strain>
    </source>
</reference>
<accession>A0A0U4WCZ9</accession>
<organism evidence="1 2">
    <name type="scientific">Aneurinibacillus soli</name>
    <dbReference type="NCBI Taxonomy" id="1500254"/>
    <lineage>
        <taxon>Bacteria</taxon>
        <taxon>Bacillati</taxon>
        <taxon>Bacillota</taxon>
        <taxon>Bacilli</taxon>
        <taxon>Bacillales</taxon>
        <taxon>Paenibacillaceae</taxon>
        <taxon>Aneurinibacillus group</taxon>
        <taxon>Aneurinibacillus</taxon>
    </lineage>
</organism>
<dbReference type="KEGG" id="asoc:CB4_00826"/>
<keyword evidence="2" id="KW-1185">Reference proteome</keyword>
<sequence length="105" mass="12605">MMYYIDDAAVFLCSLLVLGVFYKNTKRNEVLSFYFCFFAFTTFVVLCNLRFDLSIHGYFWCFYVAQSLYVLPLLLKRQQQKYRVKKVRVPAPKRKVEMERQSIAQ</sequence>